<evidence type="ECO:0000313" key="3">
    <source>
        <dbReference type="Proteomes" id="UP000319931"/>
    </source>
</evidence>
<dbReference type="InterPro" id="IPR021647">
    <property type="entry name" value="CusF_Ec"/>
</dbReference>
<dbReference type="AlphaFoldDB" id="A0A502FR24"/>
<dbReference type="Gene3D" id="2.40.50.320">
    <property type="entry name" value="Copper binding periplasmic protein CusF"/>
    <property type="match status" value="1"/>
</dbReference>
<dbReference type="OrthoDB" id="5771277at2"/>
<sequence>MKKTLLAFAVLAGLTTTTTSAQSSASMQVMPMKGAVKVGRGSGVVTALDPKAAKVTIQHGPIAALGWPAMTMAFTAIPPALLKTVKVGQRVDFAMRMRGSVAEVTAIRPR</sequence>
<dbReference type="Proteomes" id="UP000319931">
    <property type="component" value="Unassembled WGS sequence"/>
</dbReference>
<evidence type="ECO:0000256" key="1">
    <source>
        <dbReference type="SAM" id="SignalP"/>
    </source>
</evidence>
<dbReference type="EMBL" id="RCZC01000005">
    <property type="protein sequence ID" value="TPG51732.1"/>
    <property type="molecule type" value="Genomic_DNA"/>
</dbReference>
<accession>A0A502FR24</accession>
<dbReference type="RefSeq" id="WP_140851494.1">
    <property type="nucleotide sequence ID" value="NZ_RCZC01000005.1"/>
</dbReference>
<reference evidence="2 3" key="1">
    <citation type="journal article" date="2019" name="Environ. Microbiol.">
        <title>Species interactions and distinct microbial communities in high Arctic permafrost affected cryosols are associated with the CH4 and CO2 gas fluxes.</title>
        <authorList>
            <person name="Altshuler I."/>
            <person name="Hamel J."/>
            <person name="Turney S."/>
            <person name="Magnuson E."/>
            <person name="Levesque R."/>
            <person name="Greer C."/>
            <person name="Whyte L.G."/>
        </authorList>
    </citation>
    <scope>NUCLEOTIDE SEQUENCE [LARGE SCALE GENOMIC DNA]</scope>
    <source>
        <strain evidence="2 3">E6.1</strain>
    </source>
</reference>
<comment type="caution">
    <text evidence="2">The sequence shown here is derived from an EMBL/GenBank/DDBJ whole genome shotgun (WGS) entry which is preliminary data.</text>
</comment>
<proteinExistence type="predicted"/>
<keyword evidence="3" id="KW-1185">Reference proteome</keyword>
<organism evidence="2 3">
    <name type="scientific">Sphingomonas glacialis</name>
    <dbReference type="NCBI Taxonomy" id="658225"/>
    <lineage>
        <taxon>Bacteria</taxon>
        <taxon>Pseudomonadati</taxon>
        <taxon>Pseudomonadota</taxon>
        <taxon>Alphaproteobacteria</taxon>
        <taxon>Sphingomonadales</taxon>
        <taxon>Sphingomonadaceae</taxon>
        <taxon>Sphingomonas</taxon>
    </lineage>
</organism>
<name>A0A502FR24_9SPHN</name>
<gene>
    <name evidence="2" type="ORF">EAH76_17140</name>
</gene>
<dbReference type="InterPro" id="IPR042230">
    <property type="entry name" value="CusF_sf"/>
</dbReference>
<evidence type="ECO:0000313" key="2">
    <source>
        <dbReference type="EMBL" id="TPG51732.1"/>
    </source>
</evidence>
<feature type="signal peptide" evidence="1">
    <location>
        <begin position="1"/>
        <end position="21"/>
    </location>
</feature>
<protein>
    <submittedName>
        <fullName evidence="2">Copper-binding protein</fullName>
    </submittedName>
</protein>
<feature type="chain" id="PRO_5021431373" evidence="1">
    <location>
        <begin position="22"/>
        <end position="110"/>
    </location>
</feature>
<keyword evidence="1" id="KW-0732">Signal</keyword>
<dbReference type="Pfam" id="PF11604">
    <property type="entry name" value="CusF_Ec"/>
    <property type="match status" value="1"/>
</dbReference>